<feature type="compositionally biased region" description="Basic and acidic residues" evidence="1">
    <location>
        <begin position="1"/>
        <end position="13"/>
    </location>
</feature>
<evidence type="ECO:0000256" key="1">
    <source>
        <dbReference type="SAM" id="MobiDB-lite"/>
    </source>
</evidence>
<evidence type="ECO:0000313" key="2">
    <source>
        <dbReference type="EMBL" id="CAF9912894.1"/>
    </source>
</evidence>
<feature type="region of interest" description="Disordered" evidence="1">
    <location>
        <begin position="1"/>
        <end position="51"/>
    </location>
</feature>
<keyword evidence="3" id="KW-1185">Reference proteome</keyword>
<evidence type="ECO:0000313" key="3">
    <source>
        <dbReference type="Proteomes" id="UP000664169"/>
    </source>
</evidence>
<dbReference type="InterPro" id="IPR039258">
    <property type="entry name" value="ZNF511"/>
</dbReference>
<name>A0A8H3IGK6_9LECA</name>
<dbReference type="Proteomes" id="UP000664169">
    <property type="component" value="Unassembled WGS sequence"/>
</dbReference>
<dbReference type="OrthoDB" id="18440at2759"/>
<feature type="compositionally biased region" description="Polar residues" evidence="1">
    <location>
        <begin position="197"/>
        <end position="208"/>
    </location>
</feature>
<gene>
    <name evidence="2" type="ORF">GOMPHAMPRED_007803</name>
</gene>
<protein>
    <recommendedName>
        <fullName evidence="4">C2H2-type domain-containing protein</fullName>
    </recommendedName>
</protein>
<evidence type="ECO:0008006" key="4">
    <source>
        <dbReference type="Google" id="ProtNLM"/>
    </source>
</evidence>
<proteinExistence type="predicted"/>
<dbReference type="AlphaFoldDB" id="A0A8H3IGK6"/>
<dbReference type="EMBL" id="CAJPDQ010000007">
    <property type="protein sequence ID" value="CAF9912894.1"/>
    <property type="molecule type" value="Genomic_DNA"/>
</dbReference>
<feature type="region of interest" description="Disordered" evidence="1">
    <location>
        <begin position="184"/>
        <end position="258"/>
    </location>
</feature>
<accession>A0A8H3IGK6</accession>
<feature type="compositionally biased region" description="Polar residues" evidence="1">
    <location>
        <begin position="222"/>
        <end position="234"/>
    </location>
</feature>
<dbReference type="PANTHER" id="PTHR21354:SF0">
    <property type="entry name" value="ZINC FINGER PROTEIN 511"/>
    <property type="match status" value="1"/>
</dbReference>
<organism evidence="2 3">
    <name type="scientific">Gomphillus americanus</name>
    <dbReference type="NCBI Taxonomy" id="1940652"/>
    <lineage>
        <taxon>Eukaryota</taxon>
        <taxon>Fungi</taxon>
        <taxon>Dikarya</taxon>
        <taxon>Ascomycota</taxon>
        <taxon>Pezizomycotina</taxon>
        <taxon>Lecanoromycetes</taxon>
        <taxon>OSLEUM clade</taxon>
        <taxon>Ostropomycetidae</taxon>
        <taxon>Ostropales</taxon>
        <taxon>Graphidaceae</taxon>
        <taxon>Gomphilloideae</taxon>
        <taxon>Gomphillus</taxon>
    </lineage>
</organism>
<reference evidence="2" key="1">
    <citation type="submission" date="2021-03" db="EMBL/GenBank/DDBJ databases">
        <authorList>
            <person name="Tagirdzhanova G."/>
        </authorList>
    </citation>
    <scope>NUCLEOTIDE SEQUENCE</scope>
</reference>
<comment type="caution">
    <text evidence="2">The sequence shown here is derived from an EMBL/GenBank/DDBJ whole genome shotgun (WGS) entry which is preliminary data.</text>
</comment>
<sequence length="278" mass="30914">MPKRAWERGRADSRASSNDEEVEGSGHTPKWARSSPSESSEPVDTPDAQPFESGIINTQEMQCNLPGHLPLVLATAAEFEAHYARDHTNQCVACKANLLSPWMLELHHQERHDPMVAARRDNGEKTFQCFLQDCEKTTLTARKRRLHLIDKHGFPRNYHFAVINSGLRERRSLLQQTKGLPAKLEKGLNADTAARNDGTSNTSRQKAVSSEYDVSDAGGVQKQVQQSNTPSTRSIPIPVSKQDTPSSQEDAGLDNLNKAMSSLMFVPMSVRRKTKKNG</sequence>
<dbReference type="PANTHER" id="PTHR21354">
    <property type="entry name" value="ZINC FINGER PROTEIN 511"/>
    <property type="match status" value="1"/>
</dbReference>